<evidence type="ECO:0000313" key="2">
    <source>
        <dbReference type="Proteomes" id="UP000272888"/>
    </source>
</evidence>
<dbReference type="Proteomes" id="UP000272888">
    <property type="component" value="Unassembled WGS sequence"/>
</dbReference>
<dbReference type="AlphaFoldDB" id="A0A3A8QKD2"/>
<name>A0A3A8QKD2_9BACT</name>
<evidence type="ECO:0000313" key="1">
    <source>
        <dbReference type="EMBL" id="RKH68278.1"/>
    </source>
</evidence>
<proteinExistence type="predicted"/>
<dbReference type="EMBL" id="RAWB01000008">
    <property type="protein sequence ID" value="RKH68278.1"/>
    <property type="molecule type" value="Genomic_DNA"/>
</dbReference>
<accession>A0A3A8QKD2</accession>
<keyword evidence="2" id="KW-1185">Reference proteome</keyword>
<protein>
    <submittedName>
        <fullName evidence="1">Uncharacterized protein</fullName>
    </submittedName>
</protein>
<comment type="caution">
    <text evidence="1">The sequence shown here is derived from an EMBL/GenBank/DDBJ whole genome shotgun (WGS) entry which is preliminary data.</text>
</comment>
<reference evidence="2" key="1">
    <citation type="submission" date="2018-09" db="EMBL/GenBank/DDBJ databases">
        <authorList>
            <person name="Livingstone P.G."/>
            <person name="Whitworth D.E."/>
        </authorList>
    </citation>
    <scope>NUCLEOTIDE SEQUENCE [LARGE SCALE GENOMIC DNA]</scope>
    <source>
        <strain evidence="2">CA051B</strain>
    </source>
</reference>
<gene>
    <name evidence="1" type="ORF">D7V93_01550</name>
</gene>
<organism evidence="1 2">
    <name type="scientific">Corallococcus llansteffanensis</name>
    <dbReference type="NCBI Taxonomy" id="2316731"/>
    <lineage>
        <taxon>Bacteria</taxon>
        <taxon>Pseudomonadati</taxon>
        <taxon>Myxococcota</taxon>
        <taxon>Myxococcia</taxon>
        <taxon>Myxococcales</taxon>
        <taxon>Cystobacterineae</taxon>
        <taxon>Myxococcaceae</taxon>
        <taxon>Corallococcus</taxon>
    </lineage>
</organism>
<sequence>MPVRIGKIALAGLANIYTEDTRTLVQQRAPGQAGAVFQDLGREPVTVVMEGVLVGEDTLAGVEELRQAQDKAKPLSFAADAVAGADLTQVLIADFQVKQLAGYTQRHAFFLRVREYVEPPATAQAGTAAVSKKVAATAGKWNKGALAAASVLKKPDTLMSAVRKDSSLLKHLSAGQLGGVLNKIRGSLTGRDFSTVLSALGKMDPGKIVGLVNSLKNSGSIGEFVQKLAADGVPLLEQMTGLKLGAAAAVVKGIAGASDFLSKLQQVARDAGELATRVSRFDPVASLEQPGGPPT</sequence>
<dbReference type="RefSeq" id="WP_120641634.1">
    <property type="nucleotide sequence ID" value="NZ_RAWB01000008.1"/>
</dbReference>